<gene>
    <name evidence="1" type="ORF">MVI01_45670</name>
</gene>
<accession>A0A511HGT4</accession>
<comment type="caution">
    <text evidence="1">The sequence shown here is derived from an EMBL/GenBank/DDBJ whole genome shotgun (WGS) entry which is preliminary data.</text>
</comment>
<protein>
    <recommendedName>
        <fullName evidence="3">Transposase IS701-like DDE domain-containing protein</fullName>
    </recommendedName>
</protein>
<name>A0A511HGT4_9BACT</name>
<dbReference type="EMBL" id="BJVY01000028">
    <property type="protein sequence ID" value="GEL72783.1"/>
    <property type="molecule type" value="Genomic_DNA"/>
</dbReference>
<evidence type="ECO:0008006" key="3">
    <source>
        <dbReference type="Google" id="ProtNLM"/>
    </source>
</evidence>
<sequence length="114" mass="12834">MVVDEVYGRDNMLRRILEELRQPYVLTVAANTHVSQGFCQVKPGDMVQLVPPTGWSISQRARGARAHASMTGHECVSTGTWAYRGGFYFVAASWTGRWLSTLPTHGATPRWPRW</sequence>
<dbReference type="Proteomes" id="UP000321224">
    <property type="component" value="Unassembled WGS sequence"/>
</dbReference>
<evidence type="ECO:0000313" key="2">
    <source>
        <dbReference type="Proteomes" id="UP000321224"/>
    </source>
</evidence>
<dbReference type="AlphaFoldDB" id="A0A511HGT4"/>
<organism evidence="1 2">
    <name type="scientific">Myxococcus virescens</name>
    <dbReference type="NCBI Taxonomy" id="83456"/>
    <lineage>
        <taxon>Bacteria</taxon>
        <taxon>Pseudomonadati</taxon>
        <taxon>Myxococcota</taxon>
        <taxon>Myxococcia</taxon>
        <taxon>Myxococcales</taxon>
        <taxon>Cystobacterineae</taxon>
        <taxon>Myxococcaceae</taxon>
        <taxon>Myxococcus</taxon>
    </lineage>
</organism>
<reference evidence="1 2" key="1">
    <citation type="submission" date="2019-07" db="EMBL/GenBank/DDBJ databases">
        <title>Whole genome shotgun sequence of Myxococcus virescens NBRC 100334.</title>
        <authorList>
            <person name="Hosoyama A."/>
            <person name="Uohara A."/>
            <person name="Ohji S."/>
            <person name="Ichikawa N."/>
        </authorList>
    </citation>
    <scope>NUCLEOTIDE SEQUENCE [LARGE SCALE GENOMIC DNA]</scope>
    <source>
        <strain evidence="1 2">NBRC 100334</strain>
    </source>
</reference>
<proteinExistence type="predicted"/>
<evidence type="ECO:0000313" key="1">
    <source>
        <dbReference type="EMBL" id="GEL72783.1"/>
    </source>
</evidence>